<accession>A0A3G6JC60</accession>
<sequence length="74" mass="8287">MPLETFRWQSGSKSTATALASIFFTPTGTLLLRHHYRDAAPLRTGWGVFLKPAGAARKRQLCPALLQCHRPFPH</sequence>
<protein>
    <submittedName>
        <fullName evidence="1">Uncharacterized protein</fullName>
    </submittedName>
</protein>
<name>A0A3G6JC60_9CORY</name>
<evidence type="ECO:0000313" key="2">
    <source>
        <dbReference type="Proteomes" id="UP000269019"/>
    </source>
</evidence>
<proteinExistence type="predicted"/>
<dbReference type="AlphaFoldDB" id="A0A3G6JC60"/>
<dbReference type="Proteomes" id="UP000269019">
    <property type="component" value="Chromosome"/>
</dbReference>
<gene>
    <name evidence="1" type="ORF">CCHOA_06760</name>
</gene>
<keyword evidence="2" id="KW-1185">Reference proteome</keyword>
<reference evidence="1 2" key="1">
    <citation type="submission" date="2018-11" db="EMBL/GenBank/DDBJ databases">
        <authorList>
            <person name="Kleinhagauer T."/>
            <person name="Glaeser S.P."/>
            <person name="Spergser J."/>
            <person name="Ruckert C."/>
            <person name="Kaempfer P."/>
            <person name="Busse H.-J."/>
        </authorList>
    </citation>
    <scope>NUCLEOTIDE SEQUENCE [LARGE SCALE GENOMIC DNA]</scope>
    <source>
        <strain evidence="1 2">200CH</strain>
    </source>
</reference>
<dbReference type="KEGG" id="ccho:CCHOA_06760"/>
<evidence type="ECO:0000313" key="1">
    <source>
        <dbReference type="EMBL" id="AZA13744.1"/>
    </source>
</evidence>
<dbReference type="EMBL" id="CP033896">
    <property type="protein sequence ID" value="AZA13744.1"/>
    <property type="molecule type" value="Genomic_DNA"/>
</dbReference>
<organism evidence="1 2">
    <name type="scientific">Corynebacterium choanae</name>
    <dbReference type="NCBI Taxonomy" id="1862358"/>
    <lineage>
        <taxon>Bacteria</taxon>
        <taxon>Bacillati</taxon>
        <taxon>Actinomycetota</taxon>
        <taxon>Actinomycetes</taxon>
        <taxon>Mycobacteriales</taxon>
        <taxon>Corynebacteriaceae</taxon>
        <taxon>Corynebacterium</taxon>
    </lineage>
</organism>